<dbReference type="PANTHER" id="PTHR37984:SF15">
    <property type="entry name" value="INTEGRASE CATALYTIC DOMAIN-CONTAINING PROTEIN"/>
    <property type="match status" value="1"/>
</dbReference>
<dbReference type="EMBL" id="JAUESC010000380">
    <property type="protein sequence ID" value="KAK0592694.1"/>
    <property type="molecule type" value="Genomic_DNA"/>
</dbReference>
<reference evidence="2" key="2">
    <citation type="submission" date="2023-06" db="EMBL/GenBank/DDBJ databases">
        <authorList>
            <person name="Swenson N.G."/>
            <person name="Wegrzyn J.L."/>
            <person name="Mcevoy S.L."/>
        </authorList>
    </citation>
    <scope>NUCLEOTIDE SEQUENCE</scope>
    <source>
        <strain evidence="2">NS2018</strain>
        <tissue evidence="2">Leaf</tissue>
    </source>
</reference>
<accession>A0AA39SPY7</accession>
<gene>
    <name evidence="2" type="ORF">LWI29_023740</name>
</gene>
<dbReference type="GO" id="GO:0003676">
    <property type="term" value="F:nucleic acid binding"/>
    <property type="evidence" value="ECO:0007669"/>
    <property type="project" value="InterPro"/>
</dbReference>
<dbReference type="AlphaFoldDB" id="A0AA39SPY7"/>
<name>A0AA39SPY7_ACESA</name>
<evidence type="ECO:0000259" key="1">
    <source>
        <dbReference type="PROSITE" id="PS50994"/>
    </source>
</evidence>
<dbReference type="InterPro" id="IPR050951">
    <property type="entry name" value="Retrovirus_Pol_polyprotein"/>
</dbReference>
<protein>
    <recommendedName>
        <fullName evidence="1">Integrase catalytic domain-containing protein</fullName>
    </recommendedName>
</protein>
<dbReference type="InterPro" id="IPR036397">
    <property type="entry name" value="RNaseH_sf"/>
</dbReference>
<dbReference type="Proteomes" id="UP001168877">
    <property type="component" value="Unassembled WGS sequence"/>
</dbReference>
<sequence length="280" mass="32413">MDFIDGLPVSKGKTTIFVVVDRLTKYAHFILLSHPYTAVGVAEIFFENIFKLHGMPRSIVCDRDPTFTSIFWSELFKRNGTNFNYSSAYHPQTDGQSEVVNRTLEMYLKCFSSSRPKEWCNWLAWAEYCYNTSWHSSIKTTPFELVYGRAPPTLLSYIPGAATAIESVDNQLKIRDQVLQDLRVTLQESQSRMKKIYDQHHTEREFEVGDWVYLKLQPYRQTSVAIRKAAKLAPKYYGPFMILKKIGAVSYKLELPTESKIHPVFHVSLLKKKVSSRHPI</sequence>
<dbReference type="InterPro" id="IPR012337">
    <property type="entry name" value="RNaseH-like_sf"/>
</dbReference>
<dbReference type="Pfam" id="PF24626">
    <property type="entry name" value="SH3_Tf2-1"/>
    <property type="match status" value="1"/>
</dbReference>
<proteinExistence type="predicted"/>
<dbReference type="PANTHER" id="PTHR37984">
    <property type="entry name" value="PROTEIN CBG26694"/>
    <property type="match status" value="1"/>
</dbReference>
<dbReference type="Gene3D" id="3.30.420.10">
    <property type="entry name" value="Ribonuclease H-like superfamily/Ribonuclease H"/>
    <property type="match status" value="1"/>
</dbReference>
<dbReference type="GO" id="GO:0015074">
    <property type="term" value="P:DNA integration"/>
    <property type="evidence" value="ECO:0007669"/>
    <property type="project" value="InterPro"/>
</dbReference>
<dbReference type="InterPro" id="IPR056924">
    <property type="entry name" value="SH3_Tf2-1"/>
</dbReference>
<reference evidence="2" key="1">
    <citation type="journal article" date="2022" name="Plant J.">
        <title>Strategies of tolerance reflected in two North American maple genomes.</title>
        <authorList>
            <person name="McEvoy S.L."/>
            <person name="Sezen U.U."/>
            <person name="Trouern-Trend A."/>
            <person name="McMahon S.M."/>
            <person name="Schaberg P.G."/>
            <person name="Yang J."/>
            <person name="Wegrzyn J.L."/>
            <person name="Swenson N.G."/>
        </authorList>
    </citation>
    <scope>NUCLEOTIDE SEQUENCE</scope>
    <source>
        <strain evidence="2">NS2018</strain>
    </source>
</reference>
<keyword evidence="3" id="KW-1185">Reference proteome</keyword>
<dbReference type="PROSITE" id="PS50994">
    <property type="entry name" value="INTEGRASE"/>
    <property type="match status" value="1"/>
</dbReference>
<organism evidence="2 3">
    <name type="scientific">Acer saccharum</name>
    <name type="common">Sugar maple</name>
    <dbReference type="NCBI Taxonomy" id="4024"/>
    <lineage>
        <taxon>Eukaryota</taxon>
        <taxon>Viridiplantae</taxon>
        <taxon>Streptophyta</taxon>
        <taxon>Embryophyta</taxon>
        <taxon>Tracheophyta</taxon>
        <taxon>Spermatophyta</taxon>
        <taxon>Magnoliopsida</taxon>
        <taxon>eudicotyledons</taxon>
        <taxon>Gunneridae</taxon>
        <taxon>Pentapetalae</taxon>
        <taxon>rosids</taxon>
        <taxon>malvids</taxon>
        <taxon>Sapindales</taxon>
        <taxon>Sapindaceae</taxon>
        <taxon>Hippocastanoideae</taxon>
        <taxon>Acereae</taxon>
        <taxon>Acer</taxon>
    </lineage>
</organism>
<evidence type="ECO:0000313" key="3">
    <source>
        <dbReference type="Proteomes" id="UP001168877"/>
    </source>
</evidence>
<dbReference type="SUPFAM" id="SSF53098">
    <property type="entry name" value="Ribonuclease H-like"/>
    <property type="match status" value="1"/>
</dbReference>
<dbReference type="InterPro" id="IPR001584">
    <property type="entry name" value="Integrase_cat-core"/>
</dbReference>
<comment type="caution">
    <text evidence="2">The sequence shown here is derived from an EMBL/GenBank/DDBJ whole genome shotgun (WGS) entry which is preliminary data.</text>
</comment>
<feature type="domain" description="Integrase catalytic" evidence="1">
    <location>
        <begin position="1"/>
        <end position="150"/>
    </location>
</feature>
<evidence type="ECO:0000313" key="2">
    <source>
        <dbReference type="EMBL" id="KAK0592694.1"/>
    </source>
</evidence>